<dbReference type="HOGENOM" id="CLU_081345_2_0_1"/>
<reference evidence="5" key="3">
    <citation type="submission" date="2015-06" db="UniProtKB">
        <authorList>
            <consortium name="EnsemblMetazoa"/>
        </authorList>
    </citation>
    <scope>IDENTIFICATION</scope>
</reference>
<reference evidence="6" key="1">
    <citation type="submission" date="2012-12" db="EMBL/GenBank/DDBJ databases">
        <authorList>
            <person name="Hellsten U."/>
            <person name="Grimwood J."/>
            <person name="Chapman J.A."/>
            <person name="Shapiro H."/>
            <person name="Aerts A."/>
            <person name="Otillar R.P."/>
            <person name="Terry A.Y."/>
            <person name="Boore J.L."/>
            <person name="Simakov O."/>
            <person name="Marletaz F."/>
            <person name="Cho S.-J."/>
            <person name="Edsinger-Gonzales E."/>
            <person name="Havlak P."/>
            <person name="Kuo D.-H."/>
            <person name="Larsson T."/>
            <person name="Lv J."/>
            <person name="Arendt D."/>
            <person name="Savage R."/>
            <person name="Osoegawa K."/>
            <person name="de Jong P."/>
            <person name="Lindberg D.R."/>
            <person name="Seaver E.C."/>
            <person name="Weisblat D.A."/>
            <person name="Putnam N.H."/>
            <person name="Grigoriev I.V."/>
            <person name="Rokhsar D.S."/>
        </authorList>
    </citation>
    <scope>NUCLEOTIDE SEQUENCE</scope>
    <source>
        <strain evidence="6">I ESC-2004</strain>
    </source>
</reference>
<evidence type="ECO:0000313" key="4">
    <source>
        <dbReference type="EMBL" id="ELU10839.1"/>
    </source>
</evidence>
<proteinExistence type="inferred from homology"/>
<dbReference type="GO" id="GO:0031267">
    <property type="term" value="F:small GTPase binding"/>
    <property type="evidence" value="ECO:0007669"/>
    <property type="project" value="TreeGrafter"/>
</dbReference>
<comment type="similarity">
    <text evidence="1">Belongs to the MOG1 family.</text>
</comment>
<evidence type="ECO:0000313" key="5">
    <source>
        <dbReference type="EnsemblMetazoa" id="CapteP115456"/>
    </source>
</evidence>
<name>R7UWX9_CAPTE</name>
<dbReference type="AlphaFoldDB" id="R7UWX9"/>
<dbReference type="Gene3D" id="3.40.1000.10">
    <property type="entry name" value="Mog1/PsbP, alpha/beta/alpha sandwich"/>
    <property type="match status" value="1"/>
</dbReference>
<dbReference type="STRING" id="283909.R7UWX9"/>
<evidence type="ECO:0000313" key="6">
    <source>
        <dbReference type="Proteomes" id="UP000014760"/>
    </source>
</evidence>
<dbReference type="EnsemblMetazoa" id="CapteT115456">
    <property type="protein sequence ID" value="CapteP115456"/>
    <property type="gene ID" value="CapteG115456"/>
</dbReference>
<keyword evidence="6" id="KW-1185">Reference proteome</keyword>
<evidence type="ECO:0000256" key="1">
    <source>
        <dbReference type="ARBA" id="ARBA00010307"/>
    </source>
</evidence>
<dbReference type="SUPFAM" id="SSF55724">
    <property type="entry name" value="Mog1p/PsbP-like"/>
    <property type="match status" value="1"/>
</dbReference>
<reference evidence="4 6" key="2">
    <citation type="journal article" date="2013" name="Nature">
        <title>Insights into bilaterian evolution from three spiralian genomes.</title>
        <authorList>
            <person name="Simakov O."/>
            <person name="Marletaz F."/>
            <person name="Cho S.J."/>
            <person name="Edsinger-Gonzales E."/>
            <person name="Havlak P."/>
            <person name="Hellsten U."/>
            <person name="Kuo D.H."/>
            <person name="Larsson T."/>
            <person name="Lv J."/>
            <person name="Arendt D."/>
            <person name="Savage R."/>
            <person name="Osoegawa K."/>
            <person name="de Jong P."/>
            <person name="Grimwood J."/>
            <person name="Chapman J.A."/>
            <person name="Shapiro H."/>
            <person name="Aerts A."/>
            <person name="Otillar R.P."/>
            <person name="Terry A.Y."/>
            <person name="Boore J.L."/>
            <person name="Grigoriev I.V."/>
            <person name="Lindberg D.R."/>
            <person name="Seaver E.C."/>
            <person name="Weisblat D.A."/>
            <person name="Putnam N.H."/>
            <person name="Rokhsar D.S."/>
        </authorList>
    </citation>
    <scope>NUCLEOTIDE SEQUENCE</scope>
    <source>
        <strain evidence="4 6">I ESC-2004</strain>
    </source>
</reference>
<dbReference type="InterPro" id="IPR007681">
    <property type="entry name" value="Mog1"/>
</dbReference>
<evidence type="ECO:0000256" key="3">
    <source>
        <dbReference type="ARBA" id="ARBA00022927"/>
    </source>
</evidence>
<keyword evidence="3" id="KW-0653">Protein transport</keyword>
<organism evidence="4">
    <name type="scientific">Capitella teleta</name>
    <name type="common">Polychaete worm</name>
    <dbReference type="NCBI Taxonomy" id="283909"/>
    <lineage>
        <taxon>Eukaryota</taxon>
        <taxon>Metazoa</taxon>
        <taxon>Spiralia</taxon>
        <taxon>Lophotrochozoa</taxon>
        <taxon>Annelida</taxon>
        <taxon>Polychaeta</taxon>
        <taxon>Sedentaria</taxon>
        <taxon>Scolecida</taxon>
        <taxon>Capitellidae</taxon>
        <taxon>Capitella</taxon>
    </lineage>
</organism>
<dbReference type="OrthoDB" id="10255285at2759"/>
<protein>
    <submittedName>
        <fullName evidence="4 5">Uncharacterized protein</fullName>
    </submittedName>
</protein>
<dbReference type="EMBL" id="KB297234">
    <property type="protein sequence ID" value="ELU10839.1"/>
    <property type="molecule type" value="Genomic_DNA"/>
</dbReference>
<keyword evidence="2" id="KW-0813">Transport</keyword>
<dbReference type="Proteomes" id="UP000014760">
    <property type="component" value="Unassembled WGS sequence"/>
</dbReference>
<dbReference type="GO" id="GO:0005085">
    <property type="term" value="F:guanyl-nucleotide exchange factor activity"/>
    <property type="evidence" value="ECO:0007669"/>
    <property type="project" value="TreeGrafter"/>
</dbReference>
<evidence type="ECO:0000256" key="2">
    <source>
        <dbReference type="ARBA" id="ARBA00022448"/>
    </source>
</evidence>
<dbReference type="InterPro" id="IPR016123">
    <property type="entry name" value="Mog1/PsbP_a/b/a-sand"/>
</dbReference>
<sequence length="158" mass="18245">MVQKILYGGNMSVLLPPESVDVSELRQIPDNQEVFAHSFTEQSIIIEILELIPEEDEEAVRLVYSPGDISQNLLIYLLGRTSKKSDIITMQIKQKSKSAFCLHGQQYVSKFNETSKHTLNLWMGLIRLPQYQSDIIVTFNDPQEERYVQQSLSFEFVF</sequence>
<dbReference type="EMBL" id="AMQN01000935">
    <property type="status" value="NOT_ANNOTATED_CDS"/>
    <property type="molecule type" value="Genomic_DNA"/>
</dbReference>
<dbReference type="OMA" id="EVYVHKF"/>
<dbReference type="PANTHER" id="PTHR15837">
    <property type="entry name" value="RAN GUANINE NUCLEOTIDE RELEASE FACTOR"/>
    <property type="match status" value="1"/>
</dbReference>
<dbReference type="PANTHER" id="PTHR15837:SF0">
    <property type="entry name" value="RAN GUANINE NUCLEOTIDE RELEASE FACTOR"/>
    <property type="match status" value="1"/>
</dbReference>
<dbReference type="GO" id="GO:0005634">
    <property type="term" value="C:nucleus"/>
    <property type="evidence" value="ECO:0007669"/>
    <property type="project" value="TreeGrafter"/>
</dbReference>
<accession>R7UWX9</accession>
<dbReference type="GO" id="GO:0006606">
    <property type="term" value="P:protein import into nucleus"/>
    <property type="evidence" value="ECO:0007669"/>
    <property type="project" value="TreeGrafter"/>
</dbReference>
<gene>
    <name evidence="4" type="ORF">CAPTEDRAFT_115456</name>
</gene>
<dbReference type="Pfam" id="PF04603">
    <property type="entry name" value="Mog1"/>
    <property type="match status" value="1"/>
</dbReference>